<evidence type="ECO:0000259" key="6">
    <source>
        <dbReference type="Pfam" id="PF00135"/>
    </source>
</evidence>
<dbReference type="SUPFAM" id="SSF53474">
    <property type="entry name" value="alpha/beta-Hydrolases"/>
    <property type="match status" value="3"/>
</dbReference>
<dbReference type="PROSITE" id="PS00122">
    <property type="entry name" value="CARBOXYLESTERASE_B_1"/>
    <property type="match status" value="2"/>
</dbReference>
<reference evidence="8" key="1">
    <citation type="submission" date="2017-02" db="UniProtKB">
        <authorList>
            <consortium name="WormBaseParasite"/>
        </authorList>
    </citation>
    <scope>IDENTIFICATION</scope>
</reference>
<name>A0A0N5B6T3_STREA</name>
<feature type="transmembrane region" description="Helical" evidence="4">
    <location>
        <begin position="1747"/>
        <end position="1765"/>
    </location>
</feature>
<sequence length="1781" mass="203694">MYYRCFLLFIFAGIGRCYDMLRIRNTSYGYANGISFKSPDCGSEYYAFYGVPYGELGNKRFEDASPPSKWDKIRNFTYYGPSCSWKGGINSTNRSLISQECLNLNIFTTKYCLLYGNCPVLLTFYGGETNFNETSIFNTGYTLKDFINSTDDNIVFVIGDHREGVIGNLNINSRFPNISINTNVALFDIQRALGWIKDEIKSFGGKGNDITLMGVGDSAIEVNMLRYLESSRILFNRLILIPLSSVDNWIHQNNSEEFSRRIAVMAGCANEFTDWNSFLQLEGIAGCMKFVNEIRLSEYENILTSSGYRKPLPFLDRGPNSFFKFSDNQTTIERKNLPVLVIGNIVEDRNVSSPSTCKFFVNFFQYDNNSLAYTLTNTTTTDSTDINMMDENLGLYLGSKNECLANFNSTSGSYVYQFNFQSLYSSFSKFPLLTNKSTYDIEGIFTVDRNENRQMPDVIEGMFEDALVNFINTNSFGDERDIIYNFNINLENIVIIRENDYGMIGPEIKDQTLDEQIKALINYFMDILKKYLYGEQYNEELLPLYQYGELKKLVNVTILFPPDIHINSTTIDSNGKVIGTRIFSTDGKIYGYAYRGIPYGAPPIGSLRFKAPVEPNNWDGIKDCTTLPKSCPLISNDNKDLFNLDEMSEDCLYLNVYASEECLLYGKCPVVLYIYGGRFVGGNVRKFNEQTLIENFANDNRNVVFVNFNFRSGILGYLALNQKFELPMDTNAALHDALTVLKWIQRNIKSFGGDRNDVAVMGHSSGGVIASYLYASPRTRGLINKVIIMSSVHKHVSFRDANEFYGRQTSIQAGCANYYTNWESINEIEATLNCLRNLSLVELTEYSREVEAACWWYMGPSSDYGSYSFMIYDWDLLSKLKPNIPILIGNSIHEKQSGKYLLNLDGTINLDRLKLYCNTLNSYYHFEDPQKFTEECVNEYKNDNIRILGIADELEIFLSNVLLARDAINAGSNVFLYQFTYNKSGEAVHQKSYPLSPHHSTELSYIIGWGRNIFTDKDYKIQEHHSRMFINFIKNSNPSDEEIIFNRYDLRRNNYYNVDFDDNGDIVGGMRENYNDEAINFWLKKIPFKVGSYYQRTSEEGLINILPLQNEIIHQYSLGMIMIVNWLFKTGIIITSLSLVGCSVVNDTLLNRKFIDKNDIKDVFENFLLQRQTKGKKITTENNIIGYGFFGIPYASPPTGNLRFKASGPPKKWFGVRNSTEFGKGCIWNSARTPRIPNKDTISEDCLFINILSNEKCLTKGNCSVVLYLHGGKYSYGDSNSLNSEMLIENFVSRDIVLGTINYRLGFLGFGLLNHKLTNLTMNSNVALFDVLEALKWINSEIKYFGGNPNDVTVMGHSSGAVMSNFLYYSRRTDKLVNKHIIMSGSSKDGHFIDGNEIYSRKIAIMAGCAFNTTNWELPSDVEEVLECLRGIDVQKIVDSQRIVEESGIEIFTPTYDKGFNSFLQFDFDYLVKNKPNRPLLIGNTLYEFVSGIGCSEEDSKKVTREKILVLCKHICSLFDFMNPPIAINACQEEYNEDCSKSLDMTSDVEIFLANLRQCYENYNVGADSYLYQFNYADLKMTLDADHNWLPQHASDIVYITGQHRNIFTKADYRIQERYSRIFANFIKYSDPSDNEILFEKFDPSINNYYVVDFDKNGSFSGGMVNNYRRDAVKFWNEKLVTVAGPFKSSIYEGNFVKIQPRQVIITSNATLKELIYPDSYYKASSMVTDPKTRDDLKNYPENATSSTFYVIFLISLFMILLYVINNGCRRSVPKSYQVFT</sequence>
<dbReference type="GO" id="GO:0052689">
    <property type="term" value="F:carboxylic ester hydrolase activity"/>
    <property type="evidence" value="ECO:0007669"/>
    <property type="project" value="UniProtKB-KW"/>
</dbReference>
<feature type="chain" id="PRO_5007256262" evidence="5">
    <location>
        <begin position="18"/>
        <end position="1781"/>
    </location>
</feature>
<dbReference type="Pfam" id="PF00135">
    <property type="entry name" value="COesterase"/>
    <property type="match status" value="3"/>
</dbReference>
<dbReference type="WBParaSite" id="SPAL_0000176900.2">
    <property type="protein sequence ID" value="SPAL_0000176900.2"/>
    <property type="gene ID" value="SPAL_0000176900"/>
</dbReference>
<feature type="signal peptide" evidence="5">
    <location>
        <begin position="1"/>
        <end position="17"/>
    </location>
</feature>
<dbReference type="InterPro" id="IPR019826">
    <property type="entry name" value="Carboxylesterase_B_AS"/>
</dbReference>
<dbReference type="InterPro" id="IPR029058">
    <property type="entry name" value="AB_hydrolase_fold"/>
</dbReference>
<organism evidence="7 8">
    <name type="scientific">Strongyloides papillosus</name>
    <name type="common">Intestinal threadworm</name>
    <dbReference type="NCBI Taxonomy" id="174720"/>
    <lineage>
        <taxon>Eukaryota</taxon>
        <taxon>Metazoa</taxon>
        <taxon>Ecdysozoa</taxon>
        <taxon>Nematoda</taxon>
        <taxon>Chromadorea</taxon>
        <taxon>Rhabditida</taxon>
        <taxon>Tylenchina</taxon>
        <taxon>Panagrolaimomorpha</taxon>
        <taxon>Strongyloidoidea</taxon>
        <taxon>Strongyloididae</taxon>
        <taxon>Strongyloides</taxon>
    </lineage>
</organism>
<evidence type="ECO:0000313" key="8">
    <source>
        <dbReference type="WBParaSite" id="SPAL_0000176900.2"/>
    </source>
</evidence>
<dbReference type="Gene3D" id="3.40.50.1820">
    <property type="entry name" value="alpha/beta hydrolase"/>
    <property type="match status" value="3"/>
</dbReference>
<dbReference type="ESTHER" id="strea-a0a0n5b6t3.1">
    <property type="family name" value="Carb_B_Nematoda"/>
</dbReference>
<dbReference type="STRING" id="174720.A0A0N5B6T3"/>
<keyword evidence="5" id="KW-0732">Signal</keyword>
<keyword evidence="3" id="KW-0378">Hydrolase</keyword>
<dbReference type="Proteomes" id="UP000046392">
    <property type="component" value="Unplaced"/>
</dbReference>
<evidence type="ECO:0000313" key="7">
    <source>
        <dbReference type="Proteomes" id="UP000046392"/>
    </source>
</evidence>
<evidence type="ECO:0000256" key="3">
    <source>
        <dbReference type="ARBA" id="ARBA00022801"/>
    </source>
</evidence>
<evidence type="ECO:0000256" key="4">
    <source>
        <dbReference type="SAM" id="Phobius"/>
    </source>
</evidence>
<dbReference type="ESTHER" id="strea-a0a0n5b6t3.2">
    <property type="family name" value="Carb_B_Nematoda"/>
</dbReference>
<feature type="domain" description="Carboxylesterase type B" evidence="6">
    <location>
        <begin position="23"/>
        <end position="334"/>
    </location>
</feature>
<keyword evidence="2" id="KW-0719">Serine esterase</keyword>
<keyword evidence="4" id="KW-0472">Membrane</keyword>
<keyword evidence="4" id="KW-1133">Transmembrane helix</keyword>
<keyword evidence="7" id="KW-1185">Reference proteome</keyword>
<evidence type="ECO:0000256" key="5">
    <source>
        <dbReference type="SAM" id="SignalP"/>
    </source>
</evidence>
<protein>
    <submittedName>
        <fullName evidence="8">COesterase domain-containing protein</fullName>
    </submittedName>
</protein>
<accession>A0A0N5B6T3</accession>
<proteinExistence type="inferred from homology"/>
<dbReference type="PANTHER" id="PTHR45580:SF6">
    <property type="entry name" value="CARBOXYLESTERASE TYPE B DOMAIN-CONTAINING PROTEIN"/>
    <property type="match status" value="1"/>
</dbReference>
<dbReference type="ESTHER" id="strea-a0a0n5b6t3.3">
    <property type="family name" value="Carb_B_Nematoda"/>
</dbReference>
<evidence type="ECO:0000256" key="2">
    <source>
        <dbReference type="ARBA" id="ARBA00022487"/>
    </source>
</evidence>
<evidence type="ECO:0000256" key="1">
    <source>
        <dbReference type="ARBA" id="ARBA00005964"/>
    </source>
</evidence>
<keyword evidence="4" id="KW-0812">Transmembrane</keyword>
<feature type="domain" description="Carboxylesterase type B" evidence="6">
    <location>
        <begin position="1174"/>
        <end position="1676"/>
    </location>
</feature>
<dbReference type="InterPro" id="IPR002018">
    <property type="entry name" value="CarbesteraseB"/>
</dbReference>
<feature type="domain" description="Carboxylesterase type B" evidence="6">
    <location>
        <begin position="573"/>
        <end position="1082"/>
    </location>
</feature>
<dbReference type="PANTHER" id="PTHR45580">
    <property type="entry name" value="PROTEIN CBG05369"/>
    <property type="match status" value="1"/>
</dbReference>
<comment type="similarity">
    <text evidence="1">Belongs to the type-B carboxylesterase/lipase family.</text>
</comment>